<proteinExistence type="predicted"/>
<dbReference type="SUPFAM" id="SSF74788">
    <property type="entry name" value="Cullin repeat-like"/>
    <property type="match status" value="1"/>
</dbReference>
<dbReference type="GO" id="GO:0003676">
    <property type="term" value="F:nucleic acid binding"/>
    <property type="evidence" value="ECO:0007669"/>
    <property type="project" value="InterPro"/>
</dbReference>
<keyword evidence="2 4" id="KW-0863">Zinc-finger</keyword>
<evidence type="ECO:0000256" key="4">
    <source>
        <dbReference type="PROSITE-ProRule" id="PRU00325"/>
    </source>
</evidence>
<feature type="compositionally biased region" description="Basic and acidic residues" evidence="5">
    <location>
        <begin position="35"/>
        <end position="44"/>
    </location>
</feature>
<dbReference type="SUPFAM" id="SSF57756">
    <property type="entry name" value="Retrovirus zinc finger-like domains"/>
    <property type="match status" value="1"/>
</dbReference>
<evidence type="ECO:0000259" key="6">
    <source>
        <dbReference type="PROSITE" id="PS50966"/>
    </source>
</evidence>
<organism evidence="7">
    <name type="scientific">Fagus sylvatica</name>
    <name type="common">Beechnut</name>
    <dbReference type="NCBI Taxonomy" id="28930"/>
    <lineage>
        <taxon>Eukaryota</taxon>
        <taxon>Viridiplantae</taxon>
        <taxon>Streptophyta</taxon>
        <taxon>Embryophyta</taxon>
        <taxon>Tracheophyta</taxon>
        <taxon>Spermatophyta</taxon>
        <taxon>Magnoliopsida</taxon>
        <taxon>eudicotyledons</taxon>
        <taxon>Gunneridae</taxon>
        <taxon>Pentapetalae</taxon>
        <taxon>rosids</taxon>
        <taxon>fabids</taxon>
        <taxon>Fagales</taxon>
        <taxon>Fagaceae</taxon>
        <taxon>Fagus</taxon>
    </lineage>
</organism>
<dbReference type="Pfam" id="PF10551">
    <property type="entry name" value="MULE"/>
    <property type="match status" value="1"/>
</dbReference>
<feature type="region of interest" description="Disordered" evidence="5">
    <location>
        <begin position="35"/>
        <end position="56"/>
    </location>
</feature>
<sequence length="1208" mass="138281">MEHELIELRKHISSQGILVQDLMTGVCRELEEWKQSNGDNHEAQQDPEISEIQDPLPSERDDEKMIFLEHIDVLLAEHKVEEAIEALDAEEKNSPDLKGSGETSVGEVSQYKSAFLKRKATLEDQLVQIIEQPSVGVQEMKKALYGLIKLGKGPLAHQLLLTSYGLRLQKSIEVLLPSSHVCPKTFSATLSKLVFSIISLTTKESASIFGDNPIYTNRIVQWAEWDIEYFVRLVKENAPSSETVSALRAASICVQASLNYCSMLESQGLKLSKLLLVLLRPYIEEVLELNFRRARRLLFDLVELDESLLFSPHFESLLSAFGTISETIRVDSGMRFMYIVKVAIEGHVGASLSFLNEVLQVEANKPFTKSSHFTSLEDVRVTYSHWLSNTYLFLRRSHRCSNNHRRSNRHQRRRNIPALNCARKQLLPSAKVLFQFPGISKSPTGMEMELMAEARTELPEACTCFAPEVSIYEVGGTGLPWRAKDKGKAPLIETNSDTSNEDYIGQANDVSMGQRDNCDDTHTDEQDWRTVLGKRLHDLSYADVSRIKFKSIADGDDFYNAYAKFVGFSVRKDDVKRDKNNTVISRRWVCAKEGFRKIKHEETMDRKRDPKPMTRCGCMAAFRMKYDQKSNEWKVVEFASDHNHELASVSDVQFLRSHRKVGESDKAQVQALRSVGVKTSQIMDHLVHQSGGYENVGFTRKDLYNSIDMDRMSKISHGDAEDSQSRLDYAHFGDVLAFDTTYRTNAYKKPLVILVGVNHHMQTTIFGCALLVDETVKTYTWVLKTLIGAMNNKMPMSVVTDGDKAMRAAIEKVLPASQHRLCIWHLERNAQSNLNDKDAVNDFIRCMVSYVSKEEFEDMWSIMIEKHGLHNHEWIREMGAKKSKWAEAYLRGYFFAGCRSTQRCESMNAFLKRFVEVKTRLYELFQHVDRALARIRHNEAISSYESKHSELAIQTQLGMIEKHAVDIFTRTAFLRVRNEIKHEQLLSVVNRLENDGNRTYTISEYQRQSFTWEVKYYPDDQRMQCSCLFFESYGFPCRHLFTIMKAEHLNQIPSTCIMKRWLKTAKSDPPYKHDSQILDDVIRTARFSALSASCSKMCYFGSRTSEGFEELKSEIARLQLRMEVLCNLNTTTTQDIIQDGLNRDKIVRDPIIVKTKGDYGNTSNPNPKVRRCTICKDVGHTRRKCPSLHTQQADVDGDGSDALNEDMV</sequence>
<reference evidence="7" key="1">
    <citation type="submission" date="2018-02" db="EMBL/GenBank/DDBJ databases">
        <authorList>
            <person name="Cohen D.B."/>
            <person name="Kent A.D."/>
        </authorList>
    </citation>
    <scope>NUCLEOTIDE SEQUENCE</scope>
</reference>
<gene>
    <name evidence="7" type="ORF">FSB_LOCUS34703</name>
</gene>
<dbReference type="PANTHER" id="PTHR47718">
    <property type="entry name" value="OS01G0519700 PROTEIN"/>
    <property type="match status" value="1"/>
</dbReference>
<evidence type="ECO:0000256" key="5">
    <source>
        <dbReference type="SAM" id="MobiDB-lite"/>
    </source>
</evidence>
<dbReference type="Gene3D" id="1.20.58.1210">
    <property type="entry name" value="Exo84p, N-terminal helical domain"/>
    <property type="match status" value="1"/>
</dbReference>
<evidence type="ECO:0000256" key="1">
    <source>
        <dbReference type="ARBA" id="ARBA00022723"/>
    </source>
</evidence>
<evidence type="ECO:0000256" key="2">
    <source>
        <dbReference type="ARBA" id="ARBA00022771"/>
    </source>
</evidence>
<dbReference type="GO" id="GO:0008270">
    <property type="term" value="F:zinc ion binding"/>
    <property type="evidence" value="ECO:0007669"/>
    <property type="project" value="UniProtKB-KW"/>
</dbReference>
<evidence type="ECO:0000256" key="3">
    <source>
        <dbReference type="ARBA" id="ARBA00022833"/>
    </source>
</evidence>
<feature type="compositionally biased region" description="Acidic residues" evidence="5">
    <location>
        <begin position="1195"/>
        <end position="1208"/>
    </location>
</feature>
<name>A0A2N9H594_FAGSY</name>
<dbReference type="FunFam" id="1.20.58.1220:FF:000005">
    <property type="entry name" value="Os07g0568000 protein"/>
    <property type="match status" value="1"/>
</dbReference>
<dbReference type="InterPro" id="IPR006564">
    <property type="entry name" value="Znf_PMZ"/>
</dbReference>
<dbReference type="AlphaFoldDB" id="A0A2N9H594"/>
<dbReference type="PROSITE" id="PS50966">
    <property type="entry name" value="ZF_SWIM"/>
    <property type="match status" value="1"/>
</dbReference>
<dbReference type="EMBL" id="OIVN01002835">
    <property type="protein sequence ID" value="SPD06821.1"/>
    <property type="molecule type" value="Genomic_DNA"/>
</dbReference>
<dbReference type="InterPro" id="IPR042561">
    <property type="entry name" value="Exo84_C_1"/>
</dbReference>
<keyword evidence="1" id="KW-0479">Metal-binding</keyword>
<protein>
    <recommendedName>
        <fullName evidence="6">SWIM-type domain-containing protein</fullName>
    </recommendedName>
</protein>
<dbReference type="InterPro" id="IPR016159">
    <property type="entry name" value="Cullin_repeat-like_dom_sf"/>
</dbReference>
<dbReference type="InterPro" id="IPR004330">
    <property type="entry name" value="FAR1_DNA_bnd_dom"/>
</dbReference>
<dbReference type="InterPro" id="IPR036875">
    <property type="entry name" value="Znf_CCHC_sf"/>
</dbReference>
<dbReference type="SMART" id="SM00575">
    <property type="entry name" value="ZnF_PMZ"/>
    <property type="match status" value="1"/>
</dbReference>
<evidence type="ECO:0000313" key="7">
    <source>
        <dbReference type="EMBL" id="SPD06821.1"/>
    </source>
</evidence>
<accession>A0A2N9H594</accession>
<feature type="domain" description="SWIM-type" evidence="6">
    <location>
        <begin position="1010"/>
        <end position="1048"/>
    </location>
</feature>
<dbReference type="InterPro" id="IPR007527">
    <property type="entry name" value="Znf_SWIM"/>
</dbReference>
<keyword evidence="3" id="KW-0862">Zinc</keyword>
<dbReference type="Pfam" id="PF04434">
    <property type="entry name" value="SWIM"/>
    <property type="match status" value="1"/>
</dbReference>
<dbReference type="InterPro" id="IPR018289">
    <property type="entry name" value="MULE_transposase_dom"/>
</dbReference>
<dbReference type="Pfam" id="PF16528">
    <property type="entry name" value="Exo84_C"/>
    <property type="match status" value="1"/>
</dbReference>
<feature type="region of interest" description="Disordered" evidence="5">
    <location>
        <begin position="1189"/>
        <end position="1208"/>
    </location>
</feature>
<dbReference type="Gene3D" id="1.20.58.1220">
    <property type="entry name" value="Exo84p, C-terminal helical domain"/>
    <property type="match status" value="1"/>
</dbReference>
<dbReference type="InterPro" id="IPR032403">
    <property type="entry name" value="Exo84_C"/>
</dbReference>
<dbReference type="Pfam" id="PF03101">
    <property type="entry name" value="FAR1"/>
    <property type="match status" value="1"/>
</dbReference>
<dbReference type="InterPro" id="IPR042560">
    <property type="entry name" value="Exo84_C_2"/>
</dbReference>
<dbReference type="PANTHER" id="PTHR47718:SF15">
    <property type="entry name" value="PROTEIN FAR1-RELATED SEQUENCE 5-LIKE"/>
    <property type="match status" value="1"/>
</dbReference>